<dbReference type="EMBL" id="SNRW01035627">
    <property type="protein sequence ID" value="KAA6354838.1"/>
    <property type="molecule type" value="Genomic_DNA"/>
</dbReference>
<accession>A0A5J4T9E2</accession>
<evidence type="ECO:0000256" key="1">
    <source>
        <dbReference type="SAM" id="SignalP"/>
    </source>
</evidence>
<dbReference type="Proteomes" id="UP000324800">
    <property type="component" value="Unassembled WGS sequence"/>
</dbReference>
<evidence type="ECO:0000313" key="3">
    <source>
        <dbReference type="Proteomes" id="UP000324800"/>
    </source>
</evidence>
<organism evidence="2 3">
    <name type="scientific">Streblomastix strix</name>
    <dbReference type="NCBI Taxonomy" id="222440"/>
    <lineage>
        <taxon>Eukaryota</taxon>
        <taxon>Metamonada</taxon>
        <taxon>Preaxostyla</taxon>
        <taxon>Oxymonadida</taxon>
        <taxon>Streblomastigidae</taxon>
        <taxon>Streblomastix</taxon>
    </lineage>
</organism>
<keyword evidence="1" id="KW-0732">Signal</keyword>
<protein>
    <submittedName>
        <fullName evidence="2">Uncharacterized protein</fullName>
    </submittedName>
</protein>
<evidence type="ECO:0000313" key="2">
    <source>
        <dbReference type="EMBL" id="KAA6354838.1"/>
    </source>
</evidence>
<feature type="non-terminal residue" evidence="2">
    <location>
        <position position="1"/>
    </location>
</feature>
<feature type="signal peptide" evidence="1">
    <location>
        <begin position="1"/>
        <end position="19"/>
    </location>
</feature>
<reference evidence="2 3" key="1">
    <citation type="submission" date="2019-03" db="EMBL/GenBank/DDBJ databases">
        <title>Single cell metagenomics reveals metabolic interactions within the superorganism composed of flagellate Streblomastix strix and complex community of Bacteroidetes bacteria on its surface.</title>
        <authorList>
            <person name="Treitli S.C."/>
            <person name="Kolisko M."/>
            <person name="Husnik F."/>
            <person name="Keeling P."/>
            <person name="Hampl V."/>
        </authorList>
    </citation>
    <scope>NUCLEOTIDE SEQUENCE [LARGE SCALE GENOMIC DNA]</scope>
    <source>
        <strain evidence="2">ST1C</strain>
    </source>
</reference>
<dbReference type="AlphaFoldDB" id="A0A5J4T9E2"/>
<gene>
    <name evidence="2" type="ORF">EZS28_049635</name>
</gene>
<comment type="caution">
    <text evidence="2">The sequence shown here is derived from an EMBL/GenBank/DDBJ whole genome shotgun (WGS) entry which is preliminary data.</text>
</comment>
<proteinExistence type="predicted"/>
<sequence length="234" mass="27085">SFITIYISLDCLLVVSVNGEWLFLQWHENEFFPIACGSIMDAALRIMNNPEKRRFHINPTYQWAILVIPPDERTSTYLSNPNSSHKPQQTNEIQEPIFNSGFNTIDDVQYSIERISLRAICFIDECVCIGVEYDGPGADVMYGISERMNESLMNIPQMCGWGEGLICVLDNGLESVWRAKQKNKESDIQISDNSNIERVVIAQSKTFIFFEERMNEIERRKNLILDNILRRSYQ</sequence>
<feature type="chain" id="PRO_5023818188" evidence="1">
    <location>
        <begin position="20"/>
        <end position="234"/>
    </location>
</feature>
<name>A0A5J4T9E2_9EUKA</name>